<proteinExistence type="predicted"/>
<protein>
    <submittedName>
        <fullName evidence="1">Uncharacterized protein</fullName>
    </submittedName>
</protein>
<dbReference type="EMBL" id="CAUJNA010003046">
    <property type="protein sequence ID" value="CAJ1395077.1"/>
    <property type="molecule type" value="Genomic_DNA"/>
</dbReference>
<sequence>MDPEMPVAPAPAPRDKAAARLRWWQELNQVKPELVLPAAPDALHPVHPMHKAVADMATERLQHGRDWLVRDSDYAVGDKAPAHAAVKGQVNPAFAQLVMEVCEQRLLEQLADVRTILLILDTPMYGTLSELAKLVPELRYCQQVVMPQADLHHYFEMIRSPDFYPGVRAQRMDHWLCANGVVGFRCLGAFLDYECRLIGARSARLCPAADVMRYFRLKYPAKPRSVLAITVGLEEPAPRHEDVDAFVKAEAQLNGFRAELREVWKYRMATLLYVVHAE</sequence>
<reference evidence="1" key="1">
    <citation type="submission" date="2023-08" db="EMBL/GenBank/DDBJ databases">
        <authorList>
            <person name="Chen Y."/>
            <person name="Shah S."/>
            <person name="Dougan E. K."/>
            <person name="Thang M."/>
            <person name="Chan C."/>
        </authorList>
    </citation>
    <scope>NUCLEOTIDE SEQUENCE</scope>
</reference>
<accession>A0AA36N5G9</accession>
<dbReference type="Proteomes" id="UP001178507">
    <property type="component" value="Unassembled WGS sequence"/>
</dbReference>
<evidence type="ECO:0000313" key="2">
    <source>
        <dbReference type="Proteomes" id="UP001178507"/>
    </source>
</evidence>
<gene>
    <name evidence="1" type="ORF">EVOR1521_LOCUS19597</name>
</gene>
<organism evidence="1 2">
    <name type="scientific">Effrenium voratum</name>
    <dbReference type="NCBI Taxonomy" id="2562239"/>
    <lineage>
        <taxon>Eukaryota</taxon>
        <taxon>Sar</taxon>
        <taxon>Alveolata</taxon>
        <taxon>Dinophyceae</taxon>
        <taxon>Suessiales</taxon>
        <taxon>Symbiodiniaceae</taxon>
        <taxon>Effrenium</taxon>
    </lineage>
</organism>
<comment type="caution">
    <text evidence="1">The sequence shown here is derived from an EMBL/GenBank/DDBJ whole genome shotgun (WGS) entry which is preliminary data.</text>
</comment>
<evidence type="ECO:0000313" key="1">
    <source>
        <dbReference type="EMBL" id="CAJ1395077.1"/>
    </source>
</evidence>
<dbReference type="AlphaFoldDB" id="A0AA36N5G9"/>
<name>A0AA36N5G9_9DINO</name>
<keyword evidence="2" id="KW-1185">Reference proteome</keyword>